<reference evidence="3" key="1">
    <citation type="journal article" date="2019" name="Int. J. Syst. Evol. Microbiol.">
        <title>The Global Catalogue of Microorganisms (GCM) 10K type strain sequencing project: providing services to taxonomists for standard genome sequencing and annotation.</title>
        <authorList>
            <consortium name="The Broad Institute Genomics Platform"/>
            <consortium name="The Broad Institute Genome Sequencing Center for Infectious Disease"/>
            <person name="Wu L."/>
            <person name="Ma J."/>
        </authorList>
    </citation>
    <scope>NUCLEOTIDE SEQUENCE [LARGE SCALE GENOMIC DNA]</scope>
    <source>
        <strain evidence="3">CCM 8931</strain>
    </source>
</reference>
<feature type="domain" description="Transposase DDE" evidence="1">
    <location>
        <begin position="13"/>
        <end position="93"/>
    </location>
</feature>
<gene>
    <name evidence="2" type="ORF">ACFQ5L_09005</name>
</gene>
<evidence type="ECO:0000313" key="2">
    <source>
        <dbReference type="EMBL" id="MFD1421094.1"/>
    </source>
</evidence>
<dbReference type="InterPro" id="IPR025668">
    <property type="entry name" value="Tnp_DDE_dom"/>
</dbReference>
<accession>A0ABW4C423</accession>
<keyword evidence="3" id="KW-1185">Reference proteome</keyword>
<organism evidence="2 3">
    <name type="scientific">Lactiplantibacillus songbeiensis</name>
    <dbReference type="NCBI Taxonomy" id="2559920"/>
    <lineage>
        <taxon>Bacteria</taxon>
        <taxon>Bacillati</taxon>
        <taxon>Bacillota</taxon>
        <taxon>Bacilli</taxon>
        <taxon>Lactobacillales</taxon>
        <taxon>Lactobacillaceae</taxon>
        <taxon>Lactiplantibacillus</taxon>
    </lineage>
</organism>
<dbReference type="Proteomes" id="UP001597188">
    <property type="component" value="Unassembled WGS sequence"/>
</dbReference>
<evidence type="ECO:0000313" key="3">
    <source>
        <dbReference type="Proteomes" id="UP001597188"/>
    </source>
</evidence>
<sequence length="108" mass="12402">MTIPTILKALKQKKKRDRQISVNYNWLYFKNKAKEQLTSKTGHDLYAQHKIEIEPIFADLKTHLKFKRFSVCGLTATSSEMGIVLMAENLSKLSKIVKPPDLRPKKSG</sequence>
<dbReference type="Pfam" id="PF13751">
    <property type="entry name" value="DDE_Tnp_1_6"/>
    <property type="match status" value="1"/>
</dbReference>
<dbReference type="EMBL" id="JBHTOJ010000018">
    <property type="protein sequence ID" value="MFD1421094.1"/>
    <property type="molecule type" value="Genomic_DNA"/>
</dbReference>
<name>A0ABW4C423_9LACO</name>
<protein>
    <submittedName>
        <fullName evidence="2">Transposase</fullName>
    </submittedName>
</protein>
<proteinExistence type="predicted"/>
<evidence type="ECO:0000259" key="1">
    <source>
        <dbReference type="Pfam" id="PF13751"/>
    </source>
</evidence>
<dbReference type="RefSeq" id="WP_137635009.1">
    <property type="nucleotide sequence ID" value="NZ_BJDL01000017.1"/>
</dbReference>
<comment type="caution">
    <text evidence="2">The sequence shown here is derived from an EMBL/GenBank/DDBJ whole genome shotgun (WGS) entry which is preliminary data.</text>
</comment>